<reference evidence="11 12" key="1">
    <citation type="journal article" date="2014" name="Front. Genet.">
        <title>Genome and metabolic network of "Candidatus Phaeomarinobacter ectocarpi" Ec32, a new candidate genus of Alphaproteobacteria frequently associated with brown algae.</title>
        <authorList>
            <person name="Dittami S.M."/>
            <person name="Barbeyron T."/>
            <person name="Boyen C."/>
            <person name="Cambefort J."/>
            <person name="Collet G."/>
            <person name="Delage L."/>
            <person name="Gobet A."/>
            <person name="Groisillier A."/>
            <person name="Leblanc C."/>
            <person name="Michel G."/>
            <person name="Scornet D."/>
            <person name="Siegel A."/>
            <person name="Tapia J.E."/>
            <person name="Tonon T."/>
        </authorList>
    </citation>
    <scope>NUCLEOTIDE SEQUENCE [LARGE SCALE GENOMIC DNA]</scope>
    <source>
        <strain evidence="11 12">Ec32</strain>
    </source>
</reference>
<evidence type="ECO:0000256" key="8">
    <source>
        <dbReference type="ARBA" id="ARBA00079653"/>
    </source>
</evidence>
<gene>
    <name evidence="11" type="ORF">BN1012_Phect3203</name>
</gene>
<comment type="similarity">
    <text evidence="1">Belongs to the C/M/P thioester hydrolase family.</text>
</comment>
<keyword evidence="3" id="KW-0378">Hydrolase</keyword>
<evidence type="ECO:0000256" key="2">
    <source>
        <dbReference type="ARBA" id="ARBA00011881"/>
    </source>
</evidence>
<accession>X5MNM0</accession>
<dbReference type="CDD" id="cd03445">
    <property type="entry name" value="Thioesterase_II_repeat2"/>
    <property type="match status" value="1"/>
</dbReference>
<dbReference type="NCBIfam" id="TIGR00189">
    <property type="entry name" value="tesB"/>
    <property type="match status" value="1"/>
</dbReference>
<dbReference type="SUPFAM" id="SSF54637">
    <property type="entry name" value="Thioesterase/thiol ester dehydrase-isomerase"/>
    <property type="match status" value="2"/>
</dbReference>
<dbReference type="GO" id="GO:0009062">
    <property type="term" value="P:fatty acid catabolic process"/>
    <property type="evidence" value="ECO:0007669"/>
    <property type="project" value="TreeGrafter"/>
</dbReference>
<evidence type="ECO:0000259" key="10">
    <source>
        <dbReference type="Pfam" id="PF13622"/>
    </source>
</evidence>
<evidence type="ECO:0000259" key="9">
    <source>
        <dbReference type="Pfam" id="PF02551"/>
    </source>
</evidence>
<dbReference type="PANTHER" id="PTHR11066:SF34">
    <property type="entry name" value="ACYL-COENZYME A THIOESTERASE 8"/>
    <property type="match status" value="1"/>
</dbReference>
<dbReference type="KEGG" id="pect:BN1012_Phect3203"/>
<dbReference type="Proteomes" id="UP000032160">
    <property type="component" value="Chromosome I"/>
</dbReference>
<comment type="subunit">
    <text evidence="2">Homotetramer.</text>
</comment>
<dbReference type="Pfam" id="PF13622">
    <property type="entry name" value="4HBT_3"/>
    <property type="match status" value="1"/>
</dbReference>
<proteinExistence type="inferred from homology"/>
<comment type="catalytic activity">
    <reaction evidence="6">
        <text>a fatty acyl-CoA + H2O = a fatty acid + CoA + H(+)</text>
        <dbReference type="Rhea" id="RHEA:16781"/>
        <dbReference type="ChEBI" id="CHEBI:15377"/>
        <dbReference type="ChEBI" id="CHEBI:15378"/>
        <dbReference type="ChEBI" id="CHEBI:28868"/>
        <dbReference type="ChEBI" id="CHEBI:57287"/>
        <dbReference type="ChEBI" id="CHEBI:77636"/>
        <dbReference type="EC" id="3.1.2.20"/>
    </reaction>
    <physiologicalReaction direction="left-to-right" evidence="6">
        <dbReference type="Rhea" id="RHEA:16782"/>
    </physiologicalReaction>
</comment>
<dbReference type="InterPro" id="IPR025652">
    <property type="entry name" value="TesB_C"/>
</dbReference>
<evidence type="ECO:0000313" key="11">
    <source>
        <dbReference type="EMBL" id="CDO61415.1"/>
    </source>
</evidence>
<dbReference type="CDD" id="cd03444">
    <property type="entry name" value="Thioesterase_II_repeat1"/>
    <property type="match status" value="1"/>
</dbReference>
<evidence type="ECO:0000256" key="4">
    <source>
        <dbReference type="ARBA" id="ARBA00023098"/>
    </source>
</evidence>
<evidence type="ECO:0000256" key="6">
    <source>
        <dbReference type="ARBA" id="ARBA00050943"/>
    </source>
</evidence>
<dbReference type="PATRIC" id="fig|1458461.3.peg.3209"/>
<name>X5MNM0_9HYPH</name>
<organism evidence="11 12">
    <name type="scientific">Candidatus Phaeomarinibacter ectocarpi</name>
    <dbReference type="NCBI Taxonomy" id="1458461"/>
    <lineage>
        <taxon>Bacteria</taxon>
        <taxon>Pseudomonadati</taxon>
        <taxon>Pseudomonadota</taxon>
        <taxon>Alphaproteobacteria</taxon>
        <taxon>Hyphomicrobiales</taxon>
        <taxon>Parvibaculaceae</taxon>
        <taxon>Candidatus Phaeomarinibacter</taxon>
    </lineage>
</organism>
<dbReference type="Pfam" id="PF02551">
    <property type="entry name" value="Acyl_CoA_thio"/>
    <property type="match status" value="1"/>
</dbReference>
<feature type="domain" description="Acyl-CoA thioesterase-like N-terminal HotDog" evidence="10">
    <location>
        <begin position="55"/>
        <end position="135"/>
    </location>
</feature>
<dbReference type="FunFam" id="2.40.160.210:FF:000001">
    <property type="entry name" value="Acyl-CoA thioesterase II"/>
    <property type="match status" value="1"/>
</dbReference>
<evidence type="ECO:0000256" key="5">
    <source>
        <dbReference type="ARBA" id="ARBA00038894"/>
    </source>
</evidence>
<dbReference type="InterPro" id="IPR029069">
    <property type="entry name" value="HotDog_dom_sf"/>
</dbReference>
<dbReference type="InterPro" id="IPR042171">
    <property type="entry name" value="Acyl-CoA_hotdog"/>
</dbReference>
<dbReference type="InterPro" id="IPR003703">
    <property type="entry name" value="Acyl_CoA_thio"/>
</dbReference>
<dbReference type="EC" id="3.1.2.20" evidence="5"/>
<dbReference type="EMBL" id="HG966617">
    <property type="protein sequence ID" value="CDO61415.1"/>
    <property type="molecule type" value="Genomic_DNA"/>
</dbReference>
<dbReference type="GO" id="GO:0047617">
    <property type="term" value="F:fatty acyl-CoA hydrolase activity"/>
    <property type="evidence" value="ECO:0007669"/>
    <property type="project" value="UniProtKB-EC"/>
</dbReference>
<dbReference type="GO" id="GO:0006637">
    <property type="term" value="P:acyl-CoA metabolic process"/>
    <property type="evidence" value="ECO:0007669"/>
    <property type="project" value="InterPro"/>
</dbReference>
<dbReference type="InterPro" id="IPR049449">
    <property type="entry name" value="TesB_ACOT8-like_N"/>
</dbReference>
<dbReference type="PROSITE" id="PS51257">
    <property type="entry name" value="PROKAR_LIPOPROTEIN"/>
    <property type="match status" value="1"/>
</dbReference>
<dbReference type="HOGENOM" id="CLU_032690_0_0_5"/>
<evidence type="ECO:0000256" key="7">
    <source>
        <dbReference type="ARBA" id="ARBA00071120"/>
    </source>
</evidence>
<keyword evidence="12" id="KW-1185">Reference proteome</keyword>
<sequence length="313" mass="35252">MSFRSAGAAHFVLACVVVFNADCEDAMPDQVENLLSLLDLEPIEVNLFRGDSPADSWQRVFGGQVIGQALMAAQRTVEDDRHCHSLHAYFIRPGDPKVPIVYEVDRSRDGRSFTTRRVIAIQHGKQIFNMAASFHAFEEGFDHQFPMPDVPGPDDLPSELDMRAAVVDKVPKSMRDRFLRPRPIEQRFVEPPSYFDAEKREPVSHVWFRAVSPIGDDVAQHQCVLAYMSDMTLLDTCIMPHGVSWMDGKVQSASLDHAMWFHRSFKADEWLLYAQDAPSASFARGFNRGNIFTQDGVLVASVTQEGLIRPTGR</sequence>
<dbReference type="AlphaFoldDB" id="X5MNM0"/>
<dbReference type="PANTHER" id="PTHR11066">
    <property type="entry name" value="ACYL-COA THIOESTERASE"/>
    <property type="match status" value="1"/>
</dbReference>
<feature type="domain" description="Acyl-CoA thioesterase 2 C-terminal" evidence="9">
    <location>
        <begin position="182"/>
        <end position="307"/>
    </location>
</feature>
<protein>
    <recommendedName>
        <fullName evidence="7">Acyl-CoA thioesterase 2</fullName>
        <ecNumber evidence="5">3.1.2.20</ecNumber>
    </recommendedName>
    <alternativeName>
        <fullName evidence="8">Thioesterase II</fullName>
    </alternativeName>
</protein>
<dbReference type="Gene3D" id="2.40.160.210">
    <property type="entry name" value="Acyl-CoA thioesterase, double hotdog domain"/>
    <property type="match status" value="1"/>
</dbReference>
<evidence type="ECO:0000256" key="3">
    <source>
        <dbReference type="ARBA" id="ARBA00022801"/>
    </source>
</evidence>
<evidence type="ECO:0000256" key="1">
    <source>
        <dbReference type="ARBA" id="ARBA00006538"/>
    </source>
</evidence>
<keyword evidence="4" id="KW-0443">Lipid metabolism</keyword>
<evidence type="ECO:0000313" key="12">
    <source>
        <dbReference type="Proteomes" id="UP000032160"/>
    </source>
</evidence>